<dbReference type="OrthoDB" id="2087346at2"/>
<sequence>MCPDDLDLSCTVVAAEVVIEEEIVRWTRIGWDATTSPDPADCCREMQWLPLIPAFAFNRAEYQRCLAAFAAVLDQPE</sequence>
<gene>
    <name evidence="1" type="ORF">DLM85_04825</name>
</gene>
<comment type="caution">
    <text evidence="1">The sequence shown here is derived from an EMBL/GenBank/DDBJ whole genome shotgun (WGS) entry which is preliminary data.</text>
</comment>
<proteinExistence type="predicted"/>
<evidence type="ECO:0000313" key="2">
    <source>
        <dbReference type="Proteomes" id="UP000248553"/>
    </source>
</evidence>
<name>A0A328BXG2_9BACT</name>
<organism evidence="1 2">
    <name type="scientific">Hymenobacter edaphi</name>
    <dbReference type="NCBI Taxonomy" id="2211146"/>
    <lineage>
        <taxon>Bacteria</taxon>
        <taxon>Pseudomonadati</taxon>
        <taxon>Bacteroidota</taxon>
        <taxon>Cytophagia</taxon>
        <taxon>Cytophagales</taxon>
        <taxon>Hymenobacteraceae</taxon>
        <taxon>Hymenobacter</taxon>
    </lineage>
</organism>
<dbReference type="Proteomes" id="UP000248553">
    <property type="component" value="Unassembled WGS sequence"/>
</dbReference>
<reference evidence="2" key="1">
    <citation type="submission" date="2018-05" db="EMBL/GenBank/DDBJ databases">
        <authorList>
            <person name="Nie L."/>
        </authorList>
    </citation>
    <scope>NUCLEOTIDE SEQUENCE [LARGE SCALE GENOMIC DNA]</scope>
    <source>
        <strain evidence="2">NL</strain>
    </source>
</reference>
<dbReference type="AlphaFoldDB" id="A0A328BXG2"/>
<evidence type="ECO:0000313" key="1">
    <source>
        <dbReference type="EMBL" id="RAK70756.1"/>
    </source>
</evidence>
<protein>
    <submittedName>
        <fullName evidence="1">Uncharacterized protein</fullName>
    </submittedName>
</protein>
<dbReference type="EMBL" id="QHKM01000001">
    <property type="protein sequence ID" value="RAK70756.1"/>
    <property type="molecule type" value="Genomic_DNA"/>
</dbReference>
<accession>A0A328BXG2</accession>
<keyword evidence="2" id="KW-1185">Reference proteome</keyword>